<dbReference type="InterPro" id="IPR013087">
    <property type="entry name" value="Znf_C2H2_type"/>
</dbReference>
<name>A0A0D2TAK2_GOSRA</name>
<accession>A0A0D2TAK2</accession>
<dbReference type="SUPFAM" id="SSF57667">
    <property type="entry name" value="beta-beta-alpha zinc fingers"/>
    <property type="match status" value="1"/>
</dbReference>
<dbReference type="GO" id="GO:0009736">
    <property type="term" value="P:cytokinin-activated signaling pathway"/>
    <property type="evidence" value="ECO:0007669"/>
    <property type="project" value="TreeGrafter"/>
</dbReference>
<dbReference type="eggNOG" id="ENOG502SZXS">
    <property type="taxonomic scope" value="Eukaryota"/>
</dbReference>
<dbReference type="GO" id="GO:0003700">
    <property type="term" value="F:DNA-binding transcription factor activity"/>
    <property type="evidence" value="ECO:0007669"/>
    <property type="project" value="TreeGrafter"/>
</dbReference>
<dbReference type="STRING" id="29730.A0A0D2TAK2"/>
<keyword evidence="1" id="KW-0862">Zinc</keyword>
<dbReference type="EMBL" id="CM001750">
    <property type="protein sequence ID" value="KJB72763.1"/>
    <property type="molecule type" value="Genomic_DNA"/>
</dbReference>
<evidence type="ECO:0000259" key="3">
    <source>
        <dbReference type="PROSITE" id="PS50157"/>
    </source>
</evidence>
<dbReference type="PANTHER" id="PTHR46353">
    <property type="entry name" value="ZINC FINGER PROTEIN 5"/>
    <property type="match status" value="1"/>
</dbReference>
<dbReference type="GO" id="GO:0008270">
    <property type="term" value="F:zinc ion binding"/>
    <property type="evidence" value="ECO:0007669"/>
    <property type="project" value="UniProtKB-KW"/>
</dbReference>
<feature type="region of interest" description="Disordered" evidence="2">
    <location>
        <begin position="1"/>
        <end position="29"/>
    </location>
</feature>
<dbReference type="GO" id="GO:0010090">
    <property type="term" value="P:trichome morphogenesis"/>
    <property type="evidence" value="ECO:0007669"/>
    <property type="project" value="InterPro"/>
</dbReference>
<dbReference type="PROSITE" id="PS00028">
    <property type="entry name" value="ZINC_FINGER_C2H2_1"/>
    <property type="match status" value="1"/>
</dbReference>
<proteinExistence type="predicted"/>
<dbReference type="GO" id="GO:0005634">
    <property type="term" value="C:nucleus"/>
    <property type="evidence" value="ECO:0007669"/>
    <property type="project" value="TreeGrafter"/>
</dbReference>
<dbReference type="GO" id="GO:0000976">
    <property type="term" value="F:transcription cis-regulatory region binding"/>
    <property type="evidence" value="ECO:0007669"/>
    <property type="project" value="TreeGrafter"/>
</dbReference>
<evidence type="ECO:0000256" key="2">
    <source>
        <dbReference type="SAM" id="MobiDB-lite"/>
    </source>
</evidence>
<gene>
    <name evidence="4" type="ORF">B456_011G195500</name>
</gene>
<evidence type="ECO:0000313" key="4">
    <source>
        <dbReference type="EMBL" id="KJB72763.1"/>
    </source>
</evidence>
<dbReference type="InterPro" id="IPR036236">
    <property type="entry name" value="Znf_C2H2_sf"/>
</dbReference>
<reference evidence="4 5" key="1">
    <citation type="journal article" date="2012" name="Nature">
        <title>Repeated polyploidization of Gossypium genomes and the evolution of spinnable cotton fibres.</title>
        <authorList>
            <person name="Paterson A.H."/>
            <person name="Wendel J.F."/>
            <person name="Gundlach H."/>
            <person name="Guo H."/>
            <person name="Jenkins J."/>
            <person name="Jin D."/>
            <person name="Llewellyn D."/>
            <person name="Showmaker K.C."/>
            <person name="Shu S."/>
            <person name="Udall J."/>
            <person name="Yoo M.J."/>
            <person name="Byers R."/>
            <person name="Chen W."/>
            <person name="Doron-Faigenboim A."/>
            <person name="Duke M.V."/>
            <person name="Gong L."/>
            <person name="Grimwood J."/>
            <person name="Grover C."/>
            <person name="Grupp K."/>
            <person name="Hu G."/>
            <person name="Lee T.H."/>
            <person name="Li J."/>
            <person name="Lin L."/>
            <person name="Liu T."/>
            <person name="Marler B.S."/>
            <person name="Page J.T."/>
            <person name="Roberts A.W."/>
            <person name="Romanel E."/>
            <person name="Sanders W.S."/>
            <person name="Szadkowski E."/>
            <person name="Tan X."/>
            <person name="Tang H."/>
            <person name="Xu C."/>
            <person name="Wang J."/>
            <person name="Wang Z."/>
            <person name="Zhang D."/>
            <person name="Zhang L."/>
            <person name="Ashrafi H."/>
            <person name="Bedon F."/>
            <person name="Bowers J.E."/>
            <person name="Brubaker C.L."/>
            <person name="Chee P.W."/>
            <person name="Das S."/>
            <person name="Gingle A.R."/>
            <person name="Haigler C.H."/>
            <person name="Harker D."/>
            <person name="Hoffmann L.V."/>
            <person name="Hovav R."/>
            <person name="Jones D.C."/>
            <person name="Lemke C."/>
            <person name="Mansoor S."/>
            <person name="ur Rahman M."/>
            <person name="Rainville L.N."/>
            <person name="Rambani A."/>
            <person name="Reddy U.K."/>
            <person name="Rong J.K."/>
            <person name="Saranga Y."/>
            <person name="Scheffler B.E."/>
            <person name="Scheffler J.A."/>
            <person name="Stelly D.M."/>
            <person name="Triplett B.A."/>
            <person name="Van Deynze A."/>
            <person name="Vaslin M.F."/>
            <person name="Waghmare V.N."/>
            <person name="Walford S.A."/>
            <person name="Wright R.J."/>
            <person name="Zaki E.A."/>
            <person name="Zhang T."/>
            <person name="Dennis E.S."/>
            <person name="Mayer K.F."/>
            <person name="Peterson D.G."/>
            <person name="Rokhsar D.S."/>
            <person name="Wang X."/>
            <person name="Schmutz J."/>
        </authorList>
    </citation>
    <scope>NUCLEOTIDE SEQUENCE [LARGE SCALE GENOMIC DNA]</scope>
</reference>
<dbReference type="Pfam" id="PF13912">
    <property type="entry name" value="zf-C2H2_6"/>
    <property type="match status" value="1"/>
</dbReference>
<dbReference type="Gramene" id="KJB72763">
    <property type="protein sequence ID" value="KJB72763"/>
    <property type="gene ID" value="B456_011G195500"/>
</dbReference>
<dbReference type="InterPro" id="IPR044299">
    <property type="entry name" value="GIS3/ZFP5/ZFP6"/>
</dbReference>
<dbReference type="OrthoDB" id="772256at2759"/>
<evidence type="ECO:0000256" key="1">
    <source>
        <dbReference type="PROSITE-ProRule" id="PRU00042"/>
    </source>
</evidence>
<evidence type="ECO:0000313" key="5">
    <source>
        <dbReference type="Proteomes" id="UP000032304"/>
    </source>
</evidence>
<dbReference type="AlphaFoldDB" id="A0A0D2TAK2"/>
<dbReference type="PANTHER" id="PTHR46353:SF22">
    <property type="entry name" value="ZINC FINGER PROTEIN 6-LIKE"/>
    <property type="match status" value="1"/>
</dbReference>
<dbReference type="GO" id="GO:0009740">
    <property type="term" value="P:gibberellic acid mediated signaling pathway"/>
    <property type="evidence" value="ECO:0007669"/>
    <property type="project" value="TreeGrafter"/>
</dbReference>
<dbReference type="OMA" id="EHAVVFW"/>
<sequence length="199" mass="21775">MSKAAISMSRRSASENNGAGDETGRNNQSSKLKLFGFPVAATPCDNRRFECQYCHRGFPNFQALGGHQNAHKRERQEKLASSFTAHHHQRFLTTGHVITARSFRSRPSLYARSGFTNLSPSDEHAVVFWGPSPPCTPIILRGPRSLHVVGVQPSEGPFLVVQTEVDVGSTLDSLVAADVNEEGEHLGVKRAKNEPKSGK</sequence>
<dbReference type="Proteomes" id="UP000032304">
    <property type="component" value="Chromosome 11"/>
</dbReference>
<keyword evidence="5" id="KW-1185">Reference proteome</keyword>
<organism evidence="4 5">
    <name type="scientific">Gossypium raimondii</name>
    <name type="common">Peruvian cotton</name>
    <name type="synonym">Gossypium klotzschianum subsp. raimondii</name>
    <dbReference type="NCBI Taxonomy" id="29730"/>
    <lineage>
        <taxon>Eukaryota</taxon>
        <taxon>Viridiplantae</taxon>
        <taxon>Streptophyta</taxon>
        <taxon>Embryophyta</taxon>
        <taxon>Tracheophyta</taxon>
        <taxon>Spermatophyta</taxon>
        <taxon>Magnoliopsida</taxon>
        <taxon>eudicotyledons</taxon>
        <taxon>Gunneridae</taxon>
        <taxon>Pentapetalae</taxon>
        <taxon>rosids</taxon>
        <taxon>malvids</taxon>
        <taxon>Malvales</taxon>
        <taxon>Malvaceae</taxon>
        <taxon>Malvoideae</taxon>
        <taxon>Gossypium</taxon>
    </lineage>
</organism>
<protein>
    <recommendedName>
        <fullName evidence="3">C2H2-type domain-containing protein</fullName>
    </recommendedName>
</protein>
<keyword evidence="1" id="KW-0479">Metal-binding</keyword>
<feature type="domain" description="C2H2-type" evidence="3">
    <location>
        <begin position="49"/>
        <end position="76"/>
    </location>
</feature>
<keyword evidence="1" id="KW-0863">Zinc-finger</keyword>
<dbReference type="PROSITE" id="PS50157">
    <property type="entry name" value="ZINC_FINGER_C2H2_2"/>
    <property type="match status" value="1"/>
</dbReference>